<dbReference type="InterPro" id="IPR013087">
    <property type="entry name" value="Znf_C2H2_type"/>
</dbReference>
<dbReference type="Proteomes" id="UP001203297">
    <property type="component" value="Unassembled WGS sequence"/>
</dbReference>
<proteinExistence type="predicted"/>
<dbReference type="PROSITE" id="PS50157">
    <property type="entry name" value="ZINC_FINGER_C2H2_2"/>
    <property type="match status" value="1"/>
</dbReference>
<protein>
    <recommendedName>
        <fullName evidence="2">C2H2-type domain-containing protein</fullName>
    </recommendedName>
</protein>
<dbReference type="InterPro" id="IPR036236">
    <property type="entry name" value="Znf_C2H2_sf"/>
</dbReference>
<feature type="domain" description="C2H2-type" evidence="2">
    <location>
        <begin position="109"/>
        <end position="137"/>
    </location>
</feature>
<evidence type="ECO:0000259" key="2">
    <source>
        <dbReference type="PROSITE" id="PS50157"/>
    </source>
</evidence>
<dbReference type="EMBL" id="WTXG01000053">
    <property type="protein sequence ID" value="KAI0295907.1"/>
    <property type="molecule type" value="Genomic_DNA"/>
</dbReference>
<sequence length="168" mass="18789">MFLDVYHTNLNSDAHSEPLIAHNDADLSLVPTSLPTSIQTELLFSGTTLDGDDEMDGQATWGGGFFSASSLSSTFEVPPLETPEPAANTSDFAKLQMEQKRSKRREESGVCDLCNRWFSRKSDVKRHKNTAHAKEVHPCSLCNVVCSRSDALYRHIRDQHQSAYWGEE</sequence>
<organism evidence="3 4">
    <name type="scientific">Multifurca ochricompacta</name>
    <dbReference type="NCBI Taxonomy" id="376703"/>
    <lineage>
        <taxon>Eukaryota</taxon>
        <taxon>Fungi</taxon>
        <taxon>Dikarya</taxon>
        <taxon>Basidiomycota</taxon>
        <taxon>Agaricomycotina</taxon>
        <taxon>Agaricomycetes</taxon>
        <taxon>Russulales</taxon>
        <taxon>Russulaceae</taxon>
        <taxon>Multifurca</taxon>
    </lineage>
</organism>
<dbReference type="AlphaFoldDB" id="A0AAD4QL97"/>
<evidence type="ECO:0000256" key="1">
    <source>
        <dbReference type="PROSITE-ProRule" id="PRU00042"/>
    </source>
</evidence>
<keyword evidence="4" id="KW-1185">Reference proteome</keyword>
<dbReference type="GO" id="GO:0008270">
    <property type="term" value="F:zinc ion binding"/>
    <property type="evidence" value="ECO:0007669"/>
    <property type="project" value="UniProtKB-KW"/>
</dbReference>
<dbReference type="Pfam" id="PF00096">
    <property type="entry name" value="zf-C2H2"/>
    <property type="match status" value="2"/>
</dbReference>
<dbReference type="Gene3D" id="3.30.160.60">
    <property type="entry name" value="Classic Zinc Finger"/>
    <property type="match status" value="2"/>
</dbReference>
<dbReference type="SUPFAM" id="SSF57667">
    <property type="entry name" value="beta-beta-alpha zinc fingers"/>
    <property type="match status" value="1"/>
</dbReference>
<keyword evidence="1" id="KW-0863">Zinc-finger</keyword>
<keyword evidence="1" id="KW-0862">Zinc</keyword>
<dbReference type="PROSITE" id="PS00028">
    <property type="entry name" value="ZINC_FINGER_C2H2_1"/>
    <property type="match status" value="2"/>
</dbReference>
<accession>A0AAD4QL97</accession>
<comment type="caution">
    <text evidence="3">The sequence shown here is derived from an EMBL/GenBank/DDBJ whole genome shotgun (WGS) entry which is preliminary data.</text>
</comment>
<reference evidence="3" key="1">
    <citation type="journal article" date="2022" name="New Phytol.">
        <title>Evolutionary transition to the ectomycorrhizal habit in the genomes of a hyperdiverse lineage of mushroom-forming fungi.</title>
        <authorList>
            <person name="Looney B."/>
            <person name="Miyauchi S."/>
            <person name="Morin E."/>
            <person name="Drula E."/>
            <person name="Courty P.E."/>
            <person name="Kohler A."/>
            <person name="Kuo A."/>
            <person name="LaButti K."/>
            <person name="Pangilinan J."/>
            <person name="Lipzen A."/>
            <person name="Riley R."/>
            <person name="Andreopoulos W."/>
            <person name="He G."/>
            <person name="Johnson J."/>
            <person name="Nolan M."/>
            <person name="Tritt A."/>
            <person name="Barry K.W."/>
            <person name="Grigoriev I.V."/>
            <person name="Nagy L.G."/>
            <person name="Hibbett D."/>
            <person name="Henrissat B."/>
            <person name="Matheny P.B."/>
            <person name="Labbe J."/>
            <person name="Martin F.M."/>
        </authorList>
    </citation>
    <scope>NUCLEOTIDE SEQUENCE</scope>
    <source>
        <strain evidence="3">BPL690</strain>
    </source>
</reference>
<dbReference type="SMART" id="SM00355">
    <property type="entry name" value="ZnF_C2H2"/>
    <property type="match status" value="2"/>
</dbReference>
<gene>
    <name evidence="3" type="ORF">B0F90DRAFT_1748303</name>
</gene>
<name>A0AAD4QL97_9AGAM</name>
<keyword evidence="1" id="KW-0479">Metal-binding</keyword>
<evidence type="ECO:0000313" key="4">
    <source>
        <dbReference type="Proteomes" id="UP001203297"/>
    </source>
</evidence>
<evidence type="ECO:0000313" key="3">
    <source>
        <dbReference type="EMBL" id="KAI0295907.1"/>
    </source>
</evidence>